<evidence type="ECO:0000313" key="1">
    <source>
        <dbReference type="EMBL" id="KAG0570892.1"/>
    </source>
</evidence>
<dbReference type="AlphaFoldDB" id="A0A8T0HJC5"/>
<dbReference type="Proteomes" id="UP000822688">
    <property type="component" value="Chromosome 6"/>
</dbReference>
<sequence length="69" mass="7791">MRKHSGTGRVVVVSGTFDHNCPRSQAPIFVTVWLILLHVVRPVSLHIAMVGKCIVRRLCEGRTTLTKRR</sequence>
<evidence type="ECO:0000313" key="2">
    <source>
        <dbReference type="Proteomes" id="UP000822688"/>
    </source>
</evidence>
<gene>
    <name evidence="1" type="ORF">KC19_6G195400</name>
</gene>
<name>A0A8T0HJC5_CERPU</name>
<keyword evidence="2" id="KW-1185">Reference proteome</keyword>
<accession>A0A8T0HJC5</accession>
<protein>
    <submittedName>
        <fullName evidence="1">Uncharacterized protein</fullName>
    </submittedName>
</protein>
<organism evidence="1 2">
    <name type="scientific">Ceratodon purpureus</name>
    <name type="common">Fire moss</name>
    <name type="synonym">Dicranum purpureum</name>
    <dbReference type="NCBI Taxonomy" id="3225"/>
    <lineage>
        <taxon>Eukaryota</taxon>
        <taxon>Viridiplantae</taxon>
        <taxon>Streptophyta</taxon>
        <taxon>Embryophyta</taxon>
        <taxon>Bryophyta</taxon>
        <taxon>Bryophytina</taxon>
        <taxon>Bryopsida</taxon>
        <taxon>Dicranidae</taxon>
        <taxon>Pseudoditrichales</taxon>
        <taxon>Ditrichaceae</taxon>
        <taxon>Ceratodon</taxon>
    </lineage>
</organism>
<proteinExistence type="predicted"/>
<reference evidence="1 2" key="1">
    <citation type="submission" date="2020-06" db="EMBL/GenBank/DDBJ databases">
        <title>WGS assembly of Ceratodon purpureus strain R40.</title>
        <authorList>
            <person name="Carey S.B."/>
            <person name="Jenkins J."/>
            <person name="Shu S."/>
            <person name="Lovell J.T."/>
            <person name="Sreedasyam A."/>
            <person name="Maumus F."/>
            <person name="Tiley G.P."/>
            <person name="Fernandez-Pozo N."/>
            <person name="Barry K."/>
            <person name="Chen C."/>
            <person name="Wang M."/>
            <person name="Lipzen A."/>
            <person name="Daum C."/>
            <person name="Saski C.A."/>
            <person name="Payton A.C."/>
            <person name="Mcbreen J.C."/>
            <person name="Conrad R.E."/>
            <person name="Kollar L.M."/>
            <person name="Olsson S."/>
            <person name="Huttunen S."/>
            <person name="Landis J.B."/>
            <person name="Wickett N.J."/>
            <person name="Johnson M.G."/>
            <person name="Rensing S.A."/>
            <person name="Grimwood J."/>
            <person name="Schmutz J."/>
            <person name="Mcdaniel S.F."/>
        </authorList>
    </citation>
    <scope>NUCLEOTIDE SEQUENCE [LARGE SCALE GENOMIC DNA]</scope>
    <source>
        <strain evidence="1 2">R40</strain>
    </source>
</reference>
<comment type="caution">
    <text evidence="1">The sequence shown here is derived from an EMBL/GenBank/DDBJ whole genome shotgun (WGS) entry which is preliminary data.</text>
</comment>
<dbReference type="EMBL" id="CM026427">
    <property type="protein sequence ID" value="KAG0570892.1"/>
    <property type="molecule type" value="Genomic_DNA"/>
</dbReference>